<proteinExistence type="predicted"/>
<dbReference type="EMBL" id="KI546134">
    <property type="protein sequence ID" value="EST43759.1"/>
    <property type="molecule type" value="Genomic_DNA"/>
</dbReference>
<accession>V6LSK5</accession>
<evidence type="ECO:0000256" key="1">
    <source>
        <dbReference type="SAM" id="MobiDB-lite"/>
    </source>
</evidence>
<name>V6LSK5_9EUKA</name>
<evidence type="ECO:0000313" key="2">
    <source>
        <dbReference type="EMBL" id="EST43759.1"/>
    </source>
</evidence>
<reference evidence="2" key="1">
    <citation type="journal article" date="2014" name="PLoS Genet.">
        <title>The Genome of Spironucleus salmonicida Highlights a Fish Pathogen Adapted to Fluctuating Environments.</title>
        <authorList>
            <person name="Xu F."/>
            <person name="Jerlstrom-Hultqvist J."/>
            <person name="Einarsson E."/>
            <person name="Astvaldsson A."/>
            <person name="Svard S.G."/>
            <person name="Andersson J.O."/>
        </authorList>
    </citation>
    <scope>NUCLEOTIDE SEQUENCE</scope>
</reference>
<sequence>MKPAPQKCQNEAFAPCQLLEFDGFCSFEAKICAKNVIPKGGKMTFLTFLRSLKRQKTSRSIRLQRSKSCCSPLKNAPLK</sequence>
<dbReference type="AlphaFoldDB" id="V6LSK5"/>
<feature type="region of interest" description="Disordered" evidence="1">
    <location>
        <begin position="59"/>
        <end position="79"/>
    </location>
</feature>
<organism evidence="2">
    <name type="scientific">Spironucleus salmonicida</name>
    <dbReference type="NCBI Taxonomy" id="348837"/>
    <lineage>
        <taxon>Eukaryota</taxon>
        <taxon>Metamonada</taxon>
        <taxon>Diplomonadida</taxon>
        <taxon>Hexamitidae</taxon>
        <taxon>Hexamitinae</taxon>
        <taxon>Spironucleus</taxon>
    </lineage>
</organism>
<protein>
    <submittedName>
        <fullName evidence="2">Uncharacterized protein</fullName>
    </submittedName>
</protein>
<gene>
    <name evidence="2" type="ORF">SS50377_16495</name>
</gene>